<name>A0ABW8R097_9PSED</name>
<protein>
    <submittedName>
        <fullName evidence="4">Cytochrome P450</fullName>
    </submittedName>
</protein>
<accession>A0ABW8R097</accession>
<dbReference type="InterPro" id="IPR036396">
    <property type="entry name" value="Cyt_P450_sf"/>
</dbReference>
<dbReference type="CDD" id="cd06154">
    <property type="entry name" value="YjgF_YER057c_UK114_like_6"/>
    <property type="match status" value="1"/>
</dbReference>
<comment type="caution">
    <text evidence="4">The sequence shown here is derived from an EMBL/GenBank/DDBJ whole genome shotgun (WGS) entry which is preliminary data.</text>
</comment>
<comment type="cofactor">
    <cofactor evidence="1">
        <name>heme</name>
        <dbReference type="ChEBI" id="CHEBI:30413"/>
    </cofactor>
</comment>
<dbReference type="SUPFAM" id="SSF48264">
    <property type="entry name" value="Cytochrome P450"/>
    <property type="match status" value="1"/>
</dbReference>
<reference evidence="4 5" key="1">
    <citation type="submission" date="2024-11" db="EMBL/GenBank/DDBJ databases">
        <authorList>
            <person name="Lucas J.A."/>
        </authorList>
    </citation>
    <scope>NUCLEOTIDE SEQUENCE [LARGE SCALE GENOMIC DNA]</scope>
    <source>
        <strain evidence="4 5">Z 7.15</strain>
    </source>
</reference>
<dbReference type="InterPro" id="IPR035959">
    <property type="entry name" value="RutC-like_sf"/>
</dbReference>
<keyword evidence="3" id="KW-0479">Metal-binding</keyword>
<dbReference type="PANTHER" id="PTHR46696:SF1">
    <property type="entry name" value="CYTOCHROME P450 YJIB-RELATED"/>
    <property type="match status" value="1"/>
</dbReference>
<evidence type="ECO:0000313" key="5">
    <source>
        <dbReference type="Proteomes" id="UP001623008"/>
    </source>
</evidence>
<dbReference type="Gene3D" id="3.30.1330.40">
    <property type="entry name" value="RutC-like"/>
    <property type="match status" value="1"/>
</dbReference>
<organism evidence="4 5">
    <name type="scientific">Pseudomonas pergaminensis</name>
    <dbReference type="NCBI Taxonomy" id="2853159"/>
    <lineage>
        <taxon>Bacteria</taxon>
        <taxon>Pseudomonadati</taxon>
        <taxon>Pseudomonadota</taxon>
        <taxon>Gammaproteobacteria</taxon>
        <taxon>Pseudomonadales</taxon>
        <taxon>Pseudomonadaceae</taxon>
        <taxon>Pseudomonas</taxon>
    </lineage>
</organism>
<dbReference type="InterPro" id="IPR002397">
    <property type="entry name" value="Cyt_P450_B"/>
</dbReference>
<evidence type="ECO:0000256" key="3">
    <source>
        <dbReference type="RuleBase" id="RU000461"/>
    </source>
</evidence>
<dbReference type="EMBL" id="JBJHQF010000013">
    <property type="protein sequence ID" value="MFK9004660.1"/>
    <property type="molecule type" value="Genomic_DNA"/>
</dbReference>
<evidence type="ECO:0000256" key="1">
    <source>
        <dbReference type="ARBA" id="ARBA00001971"/>
    </source>
</evidence>
<dbReference type="PANTHER" id="PTHR46696">
    <property type="entry name" value="P450, PUTATIVE (EUROFUNG)-RELATED"/>
    <property type="match status" value="1"/>
</dbReference>
<evidence type="ECO:0000313" key="4">
    <source>
        <dbReference type="EMBL" id="MFK9004660.1"/>
    </source>
</evidence>
<keyword evidence="3" id="KW-0408">Iron</keyword>
<dbReference type="Pfam" id="PF00067">
    <property type="entry name" value="p450"/>
    <property type="match status" value="1"/>
</dbReference>
<dbReference type="CDD" id="cd20625">
    <property type="entry name" value="CYP164-like"/>
    <property type="match status" value="1"/>
</dbReference>
<evidence type="ECO:0000256" key="2">
    <source>
        <dbReference type="ARBA" id="ARBA00010617"/>
    </source>
</evidence>
<dbReference type="InterPro" id="IPR001128">
    <property type="entry name" value="Cyt_P450"/>
</dbReference>
<comment type="similarity">
    <text evidence="2 3">Belongs to the cytochrome P450 family.</text>
</comment>
<keyword evidence="3" id="KW-0349">Heme</keyword>
<dbReference type="PROSITE" id="PS00086">
    <property type="entry name" value="CYTOCHROME_P450"/>
    <property type="match status" value="1"/>
</dbReference>
<dbReference type="PRINTS" id="PR00359">
    <property type="entry name" value="BP450"/>
</dbReference>
<proteinExistence type="inferred from homology"/>
<gene>
    <name evidence="4" type="ORF">ACJEBJ_11030</name>
</gene>
<sequence>MDRQPPPDLSAPEIIADPYRAFACLRDHYPVHWDKHYNAWILSRYQDVSAAQADARRFSSQRMRALVNAQLPPKKRKALEPFIEKASRWMYSLDHEAHDRGRRVLGTAFTPQTIEALRADIVKIVDELLAQLDPKPELMEQLFNQIPARILANMYGIPAEEALKLRQWTDAMIFFMVGSPDPNYGPEQALRGMEDMYAYFSGLIDAHRQQPRDDLVTRVIAAGDASGMDKEDYLAQLAFVLLAGNTTSADQLGITLFYLLNHPDQLAALKADPSLIKGAIEESLRICPAGQLSHRVLTEDVKVGDQVLCKGELVYLLRAAANRDPEHFAEPDRFDIRRTRQDHLAFGRGPHFCMGSKLFKLEAEILITRLLQRFAGITLDQKNLPVWRSNSLQFRGLARFPALLEAGDTFKRCFSAAPWELKAGYCRALRVGEQITTSGTVAFGDDGKPYAVGDAYRQTLRCLSIIEDALKQLGTDRTRIIATQMYTPNMTLWPQIAQAHGEFFKGCPPTTMLLGVNALIATEYLVEIAAQAVAKESDS</sequence>
<keyword evidence="3" id="KW-0560">Oxidoreductase</keyword>
<dbReference type="InterPro" id="IPR017972">
    <property type="entry name" value="Cyt_P450_CS"/>
</dbReference>
<keyword evidence="3" id="KW-0503">Monooxygenase</keyword>
<dbReference type="Gene3D" id="1.10.630.10">
    <property type="entry name" value="Cytochrome P450"/>
    <property type="match status" value="1"/>
</dbReference>
<dbReference type="Proteomes" id="UP001623008">
    <property type="component" value="Unassembled WGS sequence"/>
</dbReference>
<dbReference type="Pfam" id="PF01042">
    <property type="entry name" value="Ribonuc_L-PSP"/>
    <property type="match status" value="1"/>
</dbReference>
<dbReference type="RefSeq" id="WP_406597536.1">
    <property type="nucleotide sequence ID" value="NZ_JBJHQF010000013.1"/>
</dbReference>
<dbReference type="SUPFAM" id="SSF55298">
    <property type="entry name" value="YjgF-like"/>
    <property type="match status" value="1"/>
</dbReference>
<keyword evidence="5" id="KW-1185">Reference proteome</keyword>
<dbReference type="InterPro" id="IPR006175">
    <property type="entry name" value="YjgF/YER057c/UK114"/>
</dbReference>